<dbReference type="GO" id="GO:0005634">
    <property type="term" value="C:nucleus"/>
    <property type="evidence" value="ECO:0007669"/>
    <property type="project" value="UniProtKB-SubCell"/>
</dbReference>
<dbReference type="Gene3D" id="1.10.10.60">
    <property type="entry name" value="Homeodomain-like"/>
    <property type="match status" value="1"/>
</dbReference>
<accession>A0A6A2Y340</accession>
<keyword evidence="3" id="KW-0804">Transcription</keyword>
<evidence type="ECO:0000256" key="1">
    <source>
        <dbReference type="ARBA" id="ARBA00004123"/>
    </source>
</evidence>
<gene>
    <name evidence="5" type="ORF">F3Y22_tig00112206pilonHSYRG00079</name>
</gene>
<dbReference type="AlphaFoldDB" id="A0A6A2Y340"/>
<dbReference type="FunFam" id="1.10.10.60:FF:000154">
    <property type="entry name" value="Transcription factor SRM1"/>
    <property type="match status" value="1"/>
</dbReference>
<keyword evidence="4" id="KW-0539">Nucleus</keyword>
<protein>
    <submittedName>
        <fullName evidence="5">Protein RADIALIS-like 6</fullName>
    </submittedName>
</protein>
<dbReference type="CDD" id="cd00167">
    <property type="entry name" value="SANT"/>
    <property type="match status" value="1"/>
</dbReference>
<evidence type="ECO:0000313" key="5">
    <source>
        <dbReference type="EMBL" id="KAE8669986.1"/>
    </source>
</evidence>
<evidence type="ECO:0000313" key="6">
    <source>
        <dbReference type="Proteomes" id="UP000436088"/>
    </source>
</evidence>
<keyword evidence="2" id="KW-0805">Transcription regulation</keyword>
<dbReference type="PANTHER" id="PTHR43952">
    <property type="entry name" value="MYB FAMILY TRANSCRIPTION FACTOR-RELATED"/>
    <property type="match status" value="1"/>
</dbReference>
<dbReference type="GO" id="GO:0003700">
    <property type="term" value="F:DNA-binding transcription factor activity"/>
    <property type="evidence" value="ECO:0007669"/>
    <property type="project" value="InterPro"/>
</dbReference>
<reference evidence="5" key="1">
    <citation type="submission" date="2019-09" db="EMBL/GenBank/DDBJ databases">
        <title>Draft genome information of white flower Hibiscus syriacus.</title>
        <authorList>
            <person name="Kim Y.-M."/>
        </authorList>
    </citation>
    <scope>NUCLEOTIDE SEQUENCE [LARGE SCALE GENOMIC DNA]</scope>
    <source>
        <strain evidence="5">YM2019G1</strain>
    </source>
</reference>
<dbReference type="InterPro" id="IPR009057">
    <property type="entry name" value="Homeodomain-like_sf"/>
</dbReference>
<dbReference type="EMBL" id="VEPZ02001516">
    <property type="protein sequence ID" value="KAE8669986.1"/>
    <property type="molecule type" value="Genomic_DNA"/>
</dbReference>
<dbReference type="SUPFAM" id="SSF46689">
    <property type="entry name" value="Homeodomain-like"/>
    <property type="match status" value="1"/>
</dbReference>
<dbReference type="InterPro" id="IPR001005">
    <property type="entry name" value="SANT/Myb"/>
</dbReference>
<evidence type="ECO:0000256" key="3">
    <source>
        <dbReference type="ARBA" id="ARBA00023163"/>
    </source>
</evidence>
<evidence type="ECO:0000256" key="2">
    <source>
        <dbReference type="ARBA" id="ARBA00023015"/>
    </source>
</evidence>
<sequence>MDSERALAVYDKDTPDRWFNVAKAVGGKTVEEVKMHYELMVNDVMKIESGQVPFPNYRTTTGGGSKIVGYPQHHVESSFRKRPPNYEMPFVGLDPTTSRLRTLCSTN</sequence>
<dbReference type="Proteomes" id="UP000436088">
    <property type="component" value="Unassembled WGS sequence"/>
</dbReference>
<dbReference type="PANTHER" id="PTHR43952:SF68">
    <property type="entry name" value="PROTEIN RADIALIS-LIKE 1"/>
    <property type="match status" value="1"/>
</dbReference>
<proteinExistence type="predicted"/>
<dbReference type="InterPro" id="IPR044636">
    <property type="entry name" value="RADIALIS-like"/>
</dbReference>
<comment type="caution">
    <text evidence="5">The sequence shown here is derived from an EMBL/GenBank/DDBJ whole genome shotgun (WGS) entry which is preliminary data.</text>
</comment>
<keyword evidence="6" id="KW-1185">Reference proteome</keyword>
<name>A0A6A2Y340_HIBSY</name>
<organism evidence="5 6">
    <name type="scientific">Hibiscus syriacus</name>
    <name type="common">Rose of Sharon</name>
    <dbReference type="NCBI Taxonomy" id="106335"/>
    <lineage>
        <taxon>Eukaryota</taxon>
        <taxon>Viridiplantae</taxon>
        <taxon>Streptophyta</taxon>
        <taxon>Embryophyta</taxon>
        <taxon>Tracheophyta</taxon>
        <taxon>Spermatophyta</taxon>
        <taxon>Magnoliopsida</taxon>
        <taxon>eudicotyledons</taxon>
        <taxon>Gunneridae</taxon>
        <taxon>Pentapetalae</taxon>
        <taxon>rosids</taxon>
        <taxon>malvids</taxon>
        <taxon>Malvales</taxon>
        <taxon>Malvaceae</taxon>
        <taxon>Malvoideae</taxon>
        <taxon>Hibiscus</taxon>
    </lineage>
</organism>
<evidence type="ECO:0000256" key="4">
    <source>
        <dbReference type="ARBA" id="ARBA00023242"/>
    </source>
</evidence>
<comment type="subcellular location">
    <subcellularLocation>
        <location evidence="1">Nucleus</location>
    </subcellularLocation>
</comment>